<dbReference type="PANTHER" id="PTHR33107:SF28">
    <property type="entry name" value="CYSTEINE PROTEASE INHIBITOR 8-LIKE"/>
    <property type="match status" value="1"/>
</dbReference>
<gene>
    <name evidence="3" type="ORF">HAX54_027718</name>
</gene>
<comment type="similarity">
    <text evidence="1">Belongs to the protease inhibitor I3 (leguminous Kunitz-type inhibitor) family.</text>
</comment>
<keyword evidence="4" id="KW-1185">Reference proteome</keyword>
<keyword evidence="2" id="KW-0646">Protease inhibitor</keyword>
<protein>
    <submittedName>
        <fullName evidence="3">Uncharacterized protein</fullName>
    </submittedName>
</protein>
<evidence type="ECO:0000256" key="2">
    <source>
        <dbReference type="ARBA" id="ARBA00022690"/>
    </source>
</evidence>
<dbReference type="InterPro" id="IPR002160">
    <property type="entry name" value="Prot_inh_Kunz-lg"/>
</dbReference>
<name>A0ABS8V578_DATST</name>
<organism evidence="3 4">
    <name type="scientific">Datura stramonium</name>
    <name type="common">Jimsonweed</name>
    <name type="synonym">Common thornapple</name>
    <dbReference type="NCBI Taxonomy" id="4076"/>
    <lineage>
        <taxon>Eukaryota</taxon>
        <taxon>Viridiplantae</taxon>
        <taxon>Streptophyta</taxon>
        <taxon>Embryophyta</taxon>
        <taxon>Tracheophyta</taxon>
        <taxon>Spermatophyta</taxon>
        <taxon>Magnoliopsida</taxon>
        <taxon>eudicotyledons</taxon>
        <taxon>Gunneridae</taxon>
        <taxon>Pentapetalae</taxon>
        <taxon>asterids</taxon>
        <taxon>lamiids</taxon>
        <taxon>Solanales</taxon>
        <taxon>Solanaceae</taxon>
        <taxon>Solanoideae</taxon>
        <taxon>Datureae</taxon>
        <taxon>Datura</taxon>
    </lineage>
</organism>
<dbReference type="SUPFAM" id="SSF50386">
    <property type="entry name" value="STI-like"/>
    <property type="match status" value="1"/>
</dbReference>
<reference evidence="3 4" key="1">
    <citation type="journal article" date="2021" name="BMC Genomics">
        <title>Datura genome reveals duplications of psychoactive alkaloid biosynthetic genes and high mutation rate following tissue culture.</title>
        <authorList>
            <person name="Rajewski A."/>
            <person name="Carter-House D."/>
            <person name="Stajich J."/>
            <person name="Litt A."/>
        </authorList>
    </citation>
    <scope>NUCLEOTIDE SEQUENCE [LARGE SCALE GENOMIC DNA]</scope>
    <source>
        <strain evidence="3">AR-01</strain>
    </source>
</reference>
<dbReference type="PANTHER" id="PTHR33107">
    <property type="entry name" value="KUNITZ TRYPSIN INHIBITOR 2"/>
    <property type="match status" value="1"/>
</dbReference>
<dbReference type="Pfam" id="PF00197">
    <property type="entry name" value="Kunitz_legume"/>
    <property type="match status" value="1"/>
</dbReference>
<comment type="caution">
    <text evidence="3">The sequence shown here is derived from an EMBL/GenBank/DDBJ whole genome shotgun (WGS) entry which is preliminary data.</text>
</comment>
<dbReference type="EMBL" id="JACEIK010003381">
    <property type="protein sequence ID" value="MCD9641506.1"/>
    <property type="molecule type" value="Genomic_DNA"/>
</dbReference>
<sequence length="126" mass="13993">MMIMIVVLLPEVLDRNGEPLKTDEDPVLTKLFGKLMLESGGVGFVVTGGNPGPDTISNWFKVEKFITTMPGYNYRLRHCPVQFLCPLCNINDCRDVGAKADSGYDRLAVTNQPIPFGFDKVRNKDA</sequence>
<dbReference type="InterPro" id="IPR011065">
    <property type="entry name" value="Kunitz_inhibitor_STI-like_sf"/>
</dbReference>
<evidence type="ECO:0000313" key="3">
    <source>
        <dbReference type="EMBL" id="MCD9641506.1"/>
    </source>
</evidence>
<dbReference type="Gene3D" id="2.80.10.50">
    <property type="match status" value="1"/>
</dbReference>
<accession>A0ABS8V578</accession>
<evidence type="ECO:0000256" key="1">
    <source>
        <dbReference type="ARBA" id="ARBA00005440"/>
    </source>
</evidence>
<dbReference type="Proteomes" id="UP000823775">
    <property type="component" value="Unassembled WGS sequence"/>
</dbReference>
<evidence type="ECO:0000313" key="4">
    <source>
        <dbReference type="Proteomes" id="UP000823775"/>
    </source>
</evidence>
<proteinExistence type="inferred from homology"/>